<dbReference type="AlphaFoldDB" id="A0A6J4QR39"/>
<name>A0A6J4QR39_9ACTN</name>
<evidence type="ECO:0000313" key="1">
    <source>
        <dbReference type="EMBL" id="CAA9444132.1"/>
    </source>
</evidence>
<reference evidence="1" key="1">
    <citation type="submission" date="2020-02" db="EMBL/GenBank/DDBJ databases">
        <authorList>
            <person name="Meier V. D."/>
        </authorList>
    </citation>
    <scope>NUCLEOTIDE SEQUENCE</scope>
    <source>
        <strain evidence="1">AVDCRST_MAG01</strain>
    </source>
</reference>
<organism evidence="1">
    <name type="scientific">uncultured Rubrobacteraceae bacterium</name>
    <dbReference type="NCBI Taxonomy" id="349277"/>
    <lineage>
        <taxon>Bacteria</taxon>
        <taxon>Bacillati</taxon>
        <taxon>Actinomycetota</taxon>
        <taxon>Rubrobacteria</taxon>
        <taxon>Rubrobacterales</taxon>
        <taxon>Rubrobacteraceae</taxon>
        <taxon>environmental samples</taxon>
    </lineage>
</organism>
<proteinExistence type="predicted"/>
<dbReference type="EMBL" id="CADCUW010000508">
    <property type="protein sequence ID" value="CAA9444132.1"/>
    <property type="molecule type" value="Genomic_DNA"/>
</dbReference>
<sequence>MERSIAWICRNRRLAKDYGRKVPTSGCWPEVAVIRLMLDRLGGD</sequence>
<gene>
    <name evidence="1" type="ORF">AVDCRST_MAG01-01-3913</name>
</gene>
<accession>A0A6J4QR39</accession>
<evidence type="ECO:0008006" key="2">
    <source>
        <dbReference type="Google" id="ProtNLM"/>
    </source>
</evidence>
<protein>
    <recommendedName>
        <fullName evidence="2">Mobile element protein</fullName>
    </recommendedName>
</protein>